<feature type="compositionally biased region" description="Low complexity" evidence="2">
    <location>
        <begin position="140"/>
        <end position="150"/>
    </location>
</feature>
<comment type="caution">
    <text evidence="4">The sequence shown here is derived from an EMBL/GenBank/DDBJ whole genome shotgun (WGS) entry which is preliminary data.</text>
</comment>
<dbReference type="InterPro" id="IPR001878">
    <property type="entry name" value="Znf_CCHC"/>
</dbReference>
<dbReference type="Gene3D" id="4.10.60.10">
    <property type="entry name" value="Zinc finger, CCHC-type"/>
    <property type="match status" value="1"/>
</dbReference>
<keyword evidence="1" id="KW-0862">Zinc</keyword>
<dbReference type="InterPro" id="IPR036875">
    <property type="entry name" value="Znf_CCHC_sf"/>
</dbReference>
<dbReference type="RefSeq" id="XP_062682668.1">
    <property type="nucleotide sequence ID" value="XM_062828156.1"/>
</dbReference>
<feature type="region of interest" description="Disordered" evidence="2">
    <location>
        <begin position="117"/>
        <end position="159"/>
    </location>
</feature>
<evidence type="ECO:0000313" key="5">
    <source>
        <dbReference type="Proteomes" id="UP001278500"/>
    </source>
</evidence>
<accession>A0AAE0MSF0</accession>
<evidence type="ECO:0000256" key="2">
    <source>
        <dbReference type="SAM" id="MobiDB-lite"/>
    </source>
</evidence>
<dbReference type="AlphaFoldDB" id="A0AAE0MSF0"/>
<dbReference type="SUPFAM" id="SSF57756">
    <property type="entry name" value="Retrovirus zinc finger-like domains"/>
    <property type="match status" value="1"/>
</dbReference>
<keyword evidence="5" id="KW-1185">Reference proteome</keyword>
<protein>
    <recommendedName>
        <fullName evidence="3">CCHC-type domain-containing protein</fullName>
    </recommendedName>
</protein>
<name>A0AAE0MSF0_9PEZI</name>
<dbReference type="GeneID" id="87865310"/>
<dbReference type="Proteomes" id="UP001278500">
    <property type="component" value="Unassembled WGS sequence"/>
</dbReference>
<dbReference type="Pfam" id="PF00098">
    <property type="entry name" value="zf-CCHC"/>
    <property type="match status" value="1"/>
</dbReference>
<reference evidence="4" key="1">
    <citation type="journal article" date="2023" name="Mol. Phylogenet. Evol.">
        <title>Genome-scale phylogeny and comparative genomics of the fungal order Sordariales.</title>
        <authorList>
            <person name="Hensen N."/>
            <person name="Bonometti L."/>
            <person name="Westerberg I."/>
            <person name="Brannstrom I.O."/>
            <person name="Guillou S."/>
            <person name="Cros-Aarteil S."/>
            <person name="Calhoun S."/>
            <person name="Haridas S."/>
            <person name="Kuo A."/>
            <person name="Mondo S."/>
            <person name="Pangilinan J."/>
            <person name="Riley R."/>
            <person name="LaButti K."/>
            <person name="Andreopoulos B."/>
            <person name="Lipzen A."/>
            <person name="Chen C."/>
            <person name="Yan M."/>
            <person name="Daum C."/>
            <person name="Ng V."/>
            <person name="Clum A."/>
            <person name="Steindorff A."/>
            <person name="Ohm R.A."/>
            <person name="Martin F."/>
            <person name="Silar P."/>
            <person name="Natvig D.O."/>
            <person name="Lalanne C."/>
            <person name="Gautier V."/>
            <person name="Ament-Velasquez S.L."/>
            <person name="Kruys A."/>
            <person name="Hutchinson M.I."/>
            <person name="Powell A.J."/>
            <person name="Barry K."/>
            <person name="Miller A.N."/>
            <person name="Grigoriev I.V."/>
            <person name="Debuchy R."/>
            <person name="Gladieux P."/>
            <person name="Hiltunen Thoren M."/>
            <person name="Johannesson H."/>
        </authorList>
    </citation>
    <scope>NUCLEOTIDE SEQUENCE</scope>
    <source>
        <strain evidence="4">CBS 560.94</strain>
    </source>
</reference>
<reference evidence="4" key="2">
    <citation type="submission" date="2023-06" db="EMBL/GenBank/DDBJ databases">
        <authorList>
            <consortium name="Lawrence Berkeley National Laboratory"/>
            <person name="Haridas S."/>
            <person name="Hensen N."/>
            <person name="Bonometti L."/>
            <person name="Westerberg I."/>
            <person name="Brannstrom I.O."/>
            <person name="Guillou S."/>
            <person name="Cros-Aarteil S."/>
            <person name="Calhoun S."/>
            <person name="Kuo A."/>
            <person name="Mondo S."/>
            <person name="Pangilinan J."/>
            <person name="Riley R."/>
            <person name="Labutti K."/>
            <person name="Andreopoulos B."/>
            <person name="Lipzen A."/>
            <person name="Chen C."/>
            <person name="Yanf M."/>
            <person name="Daum C."/>
            <person name="Ng V."/>
            <person name="Clum A."/>
            <person name="Steindorff A."/>
            <person name="Ohm R."/>
            <person name="Martin F."/>
            <person name="Silar P."/>
            <person name="Natvig D."/>
            <person name="Lalanne C."/>
            <person name="Gautier V."/>
            <person name="Ament-Velasquez S.L."/>
            <person name="Kruys A."/>
            <person name="Hutchinson M.I."/>
            <person name="Powell A.J."/>
            <person name="Barry K."/>
            <person name="Miller A.N."/>
            <person name="Grigoriev I.V."/>
            <person name="Debuchy R."/>
            <person name="Gladieux P."/>
            <person name="Thoren M.H."/>
            <person name="Johannesson H."/>
        </authorList>
    </citation>
    <scope>NUCLEOTIDE SEQUENCE</scope>
    <source>
        <strain evidence="4">CBS 560.94</strain>
    </source>
</reference>
<evidence type="ECO:0000256" key="1">
    <source>
        <dbReference type="PROSITE-ProRule" id="PRU00047"/>
    </source>
</evidence>
<feature type="region of interest" description="Disordered" evidence="2">
    <location>
        <begin position="201"/>
        <end position="229"/>
    </location>
</feature>
<dbReference type="GO" id="GO:0003676">
    <property type="term" value="F:nucleic acid binding"/>
    <property type="evidence" value="ECO:0007669"/>
    <property type="project" value="InterPro"/>
</dbReference>
<dbReference type="GO" id="GO:0008270">
    <property type="term" value="F:zinc ion binding"/>
    <property type="evidence" value="ECO:0007669"/>
    <property type="project" value="UniProtKB-KW"/>
</dbReference>
<feature type="domain" description="CCHC-type" evidence="3">
    <location>
        <begin position="167"/>
        <end position="183"/>
    </location>
</feature>
<feature type="compositionally biased region" description="Low complexity" evidence="2">
    <location>
        <begin position="118"/>
        <end position="132"/>
    </location>
</feature>
<proteinExistence type="predicted"/>
<dbReference type="EMBL" id="JAUEPP010000003">
    <property type="protein sequence ID" value="KAK3347586.1"/>
    <property type="molecule type" value="Genomic_DNA"/>
</dbReference>
<organism evidence="4 5">
    <name type="scientific">Neurospora tetraspora</name>
    <dbReference type="NCBI Taxonomy" id="94610"/>
    <lineage>
        <taxon>Eukaryota</taxon>
        <taxon>Fungi</taxon>
        <taxon>Dikarya</taxon>
        <taxon>Ascomycota</taxon>
        <taxon>Pezizomycotina</taxon>
        <taxon>Sordariomycetes</taxon>
        <taxon>Sordariomycetidae</taxon>
        <taxon>Sordariales</taxon>
        <taxon>Sordariaceae</taxon>
        <taxon>Neurospora</taxon>
    </lineage>
</organism>
<evidence type="ECO:0000313" key="4">
    <source>
        <dbReference type="EMBL" id="KAK3347586.1"/>
    </source>
</evidence>
<keyword evidence="1" id="KW-0863">Zinc-finger</keyword>
<feature type="compositionally biased region" description="Low complexity" evidence="2">
    <location>
        <begin position="211"/>
        <end position="229"/>
    </location>
</feature>
<evidence type="ECO:0000259" key="3">
    <source>
        <dbReference type="PROSITE" id="PS50158"/>
    </source>
</evidence>
<sequence length="229" mass="25734">MPYLRETHPDQLTTYSGLMTHLWRQYHDPNQEENALINFTKLKMKDNDNFDFFKNKFVRMAGECQRPKTEWKRELFQRLPAEYKKQMGAKHRDPSISFESYCVDCSVLKTIADEAKAASRSSNNKGNNKNSGAGSGGSGSAPKPAAAGGNRPTADREETTRLFNDGRCFLCKERGHTKRDCPEKERYDRERRDRVAAVVDRHLAHEGRGQPAAAAPATDAAPAANDQGN</sequence>
<keyword evidence="1" id="KW-0479">Metal-binding</keyword>
<gene>
    <name evidence="4" type="ORF">B0H65DRAFT_507647</name>
</gene>
<dbReference type="PROSITE" id="PS50158">
    <property type="entry name" value="ZF_CCHC"/>
    <property type="match status" value="1"/>
</dbReference>
<dbReference type="SMART" id="SM00343">
    <property type="entry name" value="ZnF_C2HC"/>
    <property type="match status" value="1"/>
</dbReference>